<dbReference type="EMBL" id="ACCU02000004">
    <property type="protein sequence ID" value="RMX61804.1"/>
    <property type="molecule type" value="Genomic_DNA"/>
</dbReference>
<gene>
    <name evidence="1" type="ORF">SADFL11_00024730</name>
</gene>
<name>A0A5E8UX38_ROSAD</name>
<evidence type="ECO:0000313" key="1">
    <source>
        <dbReference type="EMBL" id="RMX61804.1"/>
    </source>
</evidence>
<accession>A0A5E8UX38</accession>
<dbReference type="Proteomes" id="UP000004703">
    <property type="component" value="Chromosome"/>
</dbReference>
<dbReference type="AlphaFoldDB" id="A0A5E8UX38"/>
<protein>
    <submittedName>
        <fullName evidence="1">Uncharacterized protein</fullName>
    </submittedName>
</protein>
<organism evidence="1 2">
    <name type="scientific">Roseibium alexandrii (strain DSM 17067 / NCIMB 14079 / DFL-11)</name>
    <name type="common">Labrenzia alexandrii</name>
    <dbReference type="NCBI Taxonomy" id="244592"/>
    <lineage>
        <taxon>Bacteria</taxon>
        <taxon>Pseudomonadati</taxon>
        <taxon>Pseudomonadota</taxon>
        <taxon>Alphaproteobacteria</taxon>
        <taxon>Hyphomicrobiales</taxon>
        <taxon>Stappiaceae</taxon>
        <taxon>Roseibium</taxon>
    </lineage>
</organism>
<reference evidence="1 2" key="1">
    <citation type="submission" date="2008-01" db="EMBL/GenBank/DDBJ databases">
        <authorList>
            <person name="Wagner-Dobler I."/>
            <person name="Ferriera S."/>
            <person name="Johnson J."/>
            <person name="Kravitz S."/>
            <person name="Beeson K."/>
            <person name="Sutton G."/>
            <person name="Rogers Y.-H."/>
            <person name="Friedman R."/>
            <person name="Frazier M."/>
            <person name="Venter J.C."/>
        </authorList>
    </citation>
    <scope>NUCLEOTIDE SEQUENCE [LARGE SCALE GENOMIC DNA]</scope>
    <source>
        <strain evidence="2">DSM 17067 / NCIMB 14079 / DFL-11</strain>
    </source>
</reference>
<sequence length="72" mass="8021">MQFRCGADLRRLRKWRAALRLVPMMTTLPSAKSGTPVGIGNHTVAKPSTMRIAANDHHRIFISAPEIETIKP</sequence>
<proteinExistence type="predicted"/>
<comment type="caution">
    <text evidence="1">The sequence shown here is derived from an EMBL/GenBank/DDBJ whole genome shotgun (WGS) entry which is preliminary data.</text>
</comment>
<evidence type="ECO:0000313" key="2">
    <source>
        <dbReference type="Proteomes" id="UP000004703"/>
    </source>
</evidence>
<reference evidence="1 2" key="2">
    <citation type="submission" date="2013-04" db="EMBL/GenBank/DDBJ databases">
        <authorList>
            <person name="Fiebig A."/>
            <person name="Pradella S."/>
            <person name="Wagner-Doebler I."/>
        </authorList>
    </citation>
    <scope>NUCLEOTIDE SEQUENCE [LARGE SCALE GENOMIC DNA]</scope>
    <source>
        <strain evidence="2">DSM 17067 / NCIMB 14079 / DFL-11</strain>
    </source>
</reference>